<name>A5E0Y5_LODEL</name>
<dbReference type="InterPro" id="IPR047741">
    <property type="entry name" value="DIP1984-like"/>
</dbReference>
<protein>
    <recommendedName>
        <fullName evidence="4">Septicolysin</fullName>
    </recommendedName>
</protein>
<dbReference type="NCBIfam" id="NF038048">
    <property type="entry name" value="DIP1984_fam"/>
    <property type="match status" value="1"/>
</dbReference>
<dbReference type="CDD" id="cd12208">
    <property type="entry name" value="DIP1984-like"/>
    <property type="match status" value="1"/>
</dbReference>
<dbReference type="OMA" id="SARYQEG"/>
<accession>A5E0Y5</accession>
<keyword evidence="1" id="KW-0175">Coiled coil</keyword>
<evidence type="ECO:0000313" key="3">
    <source>
        <dbReference type="Proteomes" id="UP000001996"/>
    </source>
</evidence>
<proteinExistence type="predicted"/>
<dbReference type="EMBL" id="CH981527">
    <property type="protein sequence ID" value="EDK45093.1"/>
    <property type="molecule type" value="Genomic_DNA"/>
</dbReference>
<dbReference type="HOGENOM" id="CLU_119822_1_0_1"/>
<dbReference type="VEuPathDB" id="FungiDB:LELG_03272"/>
<evidence type="ECO:0000256" key="1">
    <source>
        <dbReference type="SAM" id="Coils"/>
    </source>
</evidence>
<dbReference type="OrthoDB" id="4009151at2759"/>
<organism evidence="2 3">
    <name type="scientific">Lodderomyces elongisporus (strain ATCC 11503 / CBS 2605 / JCM 1781 / NBRC 1676 / NRRL YB-4239)</name>
    <name type="common">Yeast</name>
    <name type="synonym">Saccharomyces elongisporus</name>
    <dbReference type="NCBI Taxonomy" id="379508"/>
    <lineage>
        <taxon>Eukaryota</taxon>
        <taxon>Fungi</taxon>
        <taxon>Dikarya</taxon>
        <taxon>Ascomycota</taxon>
        <taxon>Saccharomycotina</taxon>
        <taxon>Pichiomycetes</taxon>
        <taxon>Debaryomycetaceae</taxon>
        <taxon>Candida/Lodderomyces clade</taxon>
        <taxon>Lodderomyces</taxon>
    </lineage>
</organism>
<gene>
    <name evidence="2" type="ORF">LELG_03272</name>
</gene>
<sequence>MKLANALKLRANLQTDLKQQESEIRSNLVQQEGLTPSHDSNEQYQKYVLKLGELEKLIVAINYTNTKLRHEYNGQQKSITELILRIKEIKQMISLTELVISRGKAPTINTASDIRILSCVDMKKYDDKLEQLKLELLNLEMKLEEINWQVDLLER</sequence>
<keyword evidence="3" id="KW-1185">Reference proteome</keyword>
<dbReference type="GeneID" id="5232384"/>
<dbReference type="Pfam" id="PF20935">
    <property type="entry name" value="DUF6847"/>
    <property type="match status" value="1"/>
</dbReference>
<dbReference type="Gene3D" id="6.10.320.10">
    <property type="match status" value="1"/>
</dbReference>
<dbReference type="Proteomes" id="UP000001996">
    <property type="component" value="Unassembled WGS sequence"/>
</dbReference>
<feature type="coiled-coil region" evidence="1">
    <location>
        <begin position="122"/>
        <end position="149"/>
    </location>
</feature>
<dbReference type="InParanoid" id="A5E0Y5"/>
<dbReference type="KEGG" id="lel:PVL30_002770"/>
<evidence type="ECO:0008006" key="4">
    <source>
        <dbReference type="Google" id="ProtNLM"/>
    </source>
</evidence>
<evidence type="ECO:0000313" key="2">
    <source>
        <dbReference type="EMBL" id="EDK45093.1"/>
    </source>
</evidence>
<dbReference type="AlphaFoldDB" id="A5E0Y5"/>
<reference evidence="2 3" key="1">
    <citation type="journal article" date="2009" name="Nature">
        <title>Evolution of pathogenicity and sexual reproduction in eight Candida genomes.</title>
        <authorList>
            <person name="Butler G."/>
            <person name="Rasmussen M.D."/>
            <person name="Lin M.F."/>
            <person name="Santos M.A."/>
            <person name="Sakthikumar S."/>
            <person name="Munro C.A."/>
            <person name="Rheinbay E."/>
            <person name="Grabherr M."/>
            <person name="Forche A."/>
            <person name="Reedy J.L."/>
            <person name="Agrafioti I."/>
            <person name="Arnaud M.B."/>
            <person name="Bates S."/>
            <person name="Brown A.J."/>
            <person name="Brunke S."/>
            <person name="Costanzo M.C."/>
            <person name="Fitzpatrick D.A."/>
            <person name="de Groot P.W."/>
            <person name="Harris D."/>
            <person name="Hoyer L.L."/>
            <person name="Hube B."/>
            <person name="Klis F.M."/>
            <person name="Kodira C."/>
            <person name="Lennard N."/>
            <person name="Logue M.E."/>
            <person name="Martin R."/>
            <person name="Neiman A.M."/>
            <person name="Nikolaou E."/>
            <person name="Quail M.A."/>
            <person name="Quinn J."/>
            <person name="Santos M.C."/>
            <person name="Schmitzberger F.F."/>
            <person name="Sherlock G."/>
            <person name="Shah P."/>
            <person name="Silverstein K.A."/>
            <person name="Skrzypek M.S."/>
            <person name="Soll D."/>
            <person name="Staggs R."/>
            <person name="Stansfield I."/>
            <person name="Stumpf M.P."/>
            <person name="Sudbery P.E."/>
            <person name="Srikantha T."/>
            <person name="Zeng Q."/>
            <person name="Berman J."/>
            <person name="Berriman M."/>
            <person name="Heitman J."/>
            <person name="Gow N.A."/>
            <person name="Lorenz M.C."/>
            <person name="Birren B.W."/>
            <person name="Kellis M."/>
            <person name="Cuomo C.A."/>
        </authorList>
    </citation>
    <scope>NUCLEOTIDE SEQUENCE [LARGE SCALE GENOMIC DNA]</scope>
    <source>
        <strain evidence="3">ATCC 11503 / BCRC 21390 / CBS 2605 / JCM 1781 / NBRC 1676 / NRRL YB-4239</strain>
    </source>
</reference>